<evidence type="ECO:0000313" key="1">
    <source>
        <dbReference type="EMBL" id="RMX64342.1"/>
    </source>
</evidence>
<dbReference type="Proteomes" id="UP000282087">
    <property type="component" value="Unassembled WGS sequence"/>
</dbReference>
<proteinExistence type="predicted"/>
<name>A0A3M6VDE8_9STRA</name>
<organism evidence="1 2">
    <name type="scientific">Peronospora effusa</name>
    <dbReference type="NCBI Taxonomy" id="542832"/>
    <lineage>
        <taxon>Eukaryota</taxon>
        <taxon>Sar</taxon>
        <taxon>Stramenopiles</taxon>
        <taxon>Oomycota</taxon>
        <taxon>Peronosporomycetes</taxon>
        <taxon>Peronosporales</taxon>
        <taxon>Peronosporaceae</taxon>
        <taxon>Peronospora</taxon>
    </lineage>
</organism>
<accession>A0A3M6VDE8</accession>
<evidence type="ECO:0000313" key="2">
    <source>
        <dbReference type="Proteomes" id="UP000282087"/>
    </source>
</evidence>
<gene>
    <name evidence="1" type="ORF">DD238_002604</name>
</gene>
<keyword evidence="2" id="KW-1185">Reference proteome</keyword>
<sequence length="110" mass="12819">MLHRQIVWYFQAWTEGKSRMSSDDEEDSKLEDVNLSDEDSLLSGVAVSGNNFSSTGNTLQPILDGRRMVNAKYQSRDRNYRNYQLDTQEVTRRVSKWIAFTLNRQLVVIK</sequence>
<protein>
    <submittedName>
        <fullName evidence="1">Uncharacterized protein</fullName>
    </submittedName>
</protein>
<reference evidence="1 2" key="1">
    <citation type="submission" date="2018-06" db="EMBL/GenBank/DDBJ databases">
        <title>Comparative genomics of downy mildews reveals potential adaptations to biotrophy.</title>
        <authorList>
            <person name="Fletcher K."/>
            <person name="Klosterman S.J."/>
            <person name="Derevnina L."/>
            <person name="Martin F."/>
            <person name="Koike S."/>
            <person name="Reyes Chin-Wo S."/>
            <person name="Mou B."/>
            <person name="Michelmore R."/>
        </authorList>
    </citation>
    <scope>NUCLEOTIDE SEQUENCE [LARGE SCALE GENOMIC DNA]</scope>
    <source>
        <strain evidence="1 2">R14</strain>
    </source>
</reference>
<dbReference type="STRING" id="542832.A0A3M6VDE8"/>
<dbReference type="AlphaFoldDB" id="A0A3M6VDE8"/>
<comment type="caution">
    <text evidence="1">The sequence shown here is derived from an EMBL/GenBank/DDBJ whole genome shotgun (WGS) entry which is preliminary data.</text>
</comment>
<dbReference type="EMBL" id="QLLG01000318">
    <property type="protein sequence ID" value="RMX64342.1"/>
    <property type="molecule type" value="Genomic_DNA"/>
</dbReference>